<name>A0A396HHK9_MEDTR</name>
<reference evidence="1" key="1">
    <citation type="journal article" date="2018" name="Nat. Plants">
        <title>Whole-genome landscape of Medicago truncatula symbiotic genes.</title>
        <authorList>
            <person name="Pecrix Y."/>
            <person name="Gamas P."/>
            <person name="Carrere S."/>
        </authorList>
    </citation>
    <scope>NUCLEOTIDE SEQUENCE</scope>
    <source>
        <tissue evidence="1">Leaves</tissue>
    </source>
</reference>
<evidence type="ECO:0000313" key="1">
    <source>
        <dbReference type="EMBL" id="RHN52809.1"/>
    </source>
</evidence>
<proteinExistence type="predicted"/>
<sequence>MMLVECGSKDLRCKVHWFLNGYPCLKTNKEVYVYVGMRCLVQNY</sequence>
<dbReference type="AlphaFoldDB" id="A0A396HHK9"/>
<comment type="caution">
    <text evidence="1">The sequence shown here is derived from an EMBL/GenBank/DDBJ whole genome shotgun (WGS) entry which is preliminary data.</text>
</comment>
<protein>
    <submittedName>
        <fullName evidence="1">Uncharacterized protein</fullName>
    </submittedName>
</protein>
<organism evidence="1">
    <name type="scientific">Medicago truncatula</name>
    <name type="common">Barrel medic</name>
    <name type="synonym">Medicago tribuloides</name>
    <dbReference type="NCBI Taxonomy" id="3880"/>
    <lineage>
        <taxon>Eukaryota</taxon>
        <taxon>Viridiplantae</taxon>
        <taxon>Streptophyta</taxon>
        <taxon>Embryophyta</taxon>
        <taxon>Tracheophyta</taxon>
        <taxon>Spermatophyta</taxon>
        <taxon>Magnoliopsida</taxon>
        <taxon>eudicotyledons</taxon>
        <taxon>Gunneridae</taxon>
        <taxon>Pentapetalae</taxon>
        <taxon>rosids</taxon>
        <taxon>fabids</taxon>
        <taxon>Fabales</taxon>
        <taxon>Fabaceae</taxon>
        <taxon>Papilionoideae</taxon>
        <taxon>50 kb inversion clade</taxon>
        <taxon>NPAAA clade</taxon>
        <taxon>Hologalegina</taxon>
        <taxon>IRL clade</taxon>
        <taxon>Trifolieae</taxon>
        <taxon>Medicago</taxon>
    </lineage>
</organism>
<dbReference type="EMBL" id="PSQE01000006">
    <property type="protein sequence ID" value="RHN52809.1"/>
    <property type="molecule type" value="Genomic_DNA"/>
</dbReference>
<gene>
    <name evidence="1" type="ORF">MtrunA17_Chr6g0484531</name>
</gene>
<dbReference type="Gramene" id="rna37523">
    <property type="protein sequence ID" value="RHN52809.1"/>
    <property type="gene ID" value="gene37523"/>
</dbReference>
<dbReference type="Proteomes" id="UP000265566">
    <property type="component" value="Chromosome 6"/>
</dbReference>
<accession>A0A396HHK9</accession>